<dbReference type="eggNOG" id="ENOG502QRTF">
    <property type="taxonomic scope" value="Eukaryota"/>
</dbReference>
<dbReference type="InterPro" id="IPR039139">
    <property type="entry name" value="CCDC170-like"/>
</dbReference>
<dbReference type="KEGG" id="tad:TRIADDRAFT_57212"/>
<protein>
    <recommendedName>
        <fullName evidence="5">Coiled-coil domain-containing protein 170</fullName>
    </recommendedName>
</protein>
<feature type="region of interest" description="Disordered" evidence="2">
    <location>
        <begin position="1"/>
        <end position="48"/>
    </location>
</feature>
<dbReference type="STRING" id="10228.B3RYT9"/>
<dbReference type="RefSeq" id="XP_002113610.1">
    <property type="nucleotide sequence ID" value="XM_002113574.1"/>
</dbReference>
<dbReference type="PANTHER" id="PTHR18863">
    <property type="entry name" value="TSEC-2-RELATED"/>
    <property type="match status" value="1"/>
</dbReference>
<keyword evidence="1" id="KW-0175">Coiled coil</keyword>
<evidence type="ECO:0000256" key="2">
    <source>
        <dbReference type="SAM" id="MobiDB-lite"/>
    </source>
</evidence>
<feature type="coiled-coil region" evidence="1">
    <location>
        <begin position="455"/>
        <end position="517"/>
    </location>
</feature>
<feature type="coiled-coil region" evidence="1">
    <location>
        <begin position="644"/>
        <end position="748"/>
    </location>
</feature>
<dbReference type="OrthoDB" id="5832575at2759"/>
<feature type="compositionally biased region" description="Low complexity" evidence="2">
    <location>
        <begin position="22"/>
        <end position="40"/>
    </location>
</feature>
<evidence type="ECO:0008006" key="5">
    <source>
        <dbReference type="Google" id="ProtNLM"/>
    </source>
</evidence>
<name>B3RYT9_TRIAD</name>
<organism evidence="3 4">
    <name type="scientific">Trichoplax adhaerens</name>
    <name type="common">Trichoplax reptans</name>
    <dbReference type="NCBI Taxonomy" id="10228"/>
    <lineage>
        <taxon>Eukaryota</taxon>
        <taxon>Metazoa</taxon>
        <taxon>Placozoa</taxon>
        <taxon>Uniplacotomia</taxon>
        <taxon>Trichoplacea</taxon>
        <taxon>Trichoplacidae</taxon>
        <taxon>Trichoplax</taxon>
    </lineage>
</organism>
<dbReference type="Gene3D" id="1.20.5.170">
    <property type="match status" value="1"/>
</dbReference>
<evidence type="ECO:0000313" key="4">
    <source>
        <dbReference type="Proteomes" id="UP000009022"/>
    </source>
</evidence>
<dbReference type="Proteomes" id="UP000009022">
    <property type="component" value="Unassembled WGS sequence"/>
</dbReference>
<dbReference type="OMA" id="HNLQRKX"/>
<dbReference type="EMBL" id="DS985246">
    <property type="protein sequence ID" value="EDV24084.1"/>
    <property type="molecule type" value="Genomic_DNA"/>
</dbReference>
<reference evidence="3 4" key="1">
    <citation type="journal article" date="2008" name="Nature">
        <title>The Trichoplax genome and the nature of placozoans.</title>
        <authorList>
            <person name="Srivastava M."/>
            <person name="Begovic E."/>
            <person name="Chapman J."/>
            <person name="Putnam N.H."/>
            <person name="Hellsten U."/>
            <person name="Kawashima T."/>
            <person name="Kuo A."/>
            <person name="Mitros T."/>
            <person name="Salamov A."/>
            <person name="Carpenter M.L."/>
            <person name="Signorovitch A.Y."/>
            <person name="Moreno M.A."/>
            <person name="Kamm K."/>
            <person name="Grimwood J."/>
            <person name="Schmutz J."/>
            <person name="Shapiro H."/>
            <person name="Grigoriev I.V."/>
            <person name="Buss L.W."/>
            <person name="Schierwater B."/>
            <person name="Dellaporta S.L."/>
            <person name="Rokhsar D.S."/>
        </authorList>
    </citation>
    <scope>NUCLEOTIDE SEQUENCE [LARGE SCALE GENOMIC DNA]</scope>
    <source>
        <strain evidence="3 4">Grell-BS-1999</strain>
    </source>
</reference>
<feature type="coiled-coil region" evidence="1">
    <location>
        <begin position="375"/>
        <end position="416"/>
    </location>
</feature>
<evidence type="ECO:0000313" key="3">
    <source>
        <dbReference type="EMBL" id="EDV24084.1"/>
    </source>
</evidence>
<dbReference type="AlphaFoldDB" id="B3RYT9"/>
<sequence length="816" mass="94464">MDKYSYDTGRISATGRPRIRSPRLSPSRSSRLSSSYHSPRGASSSILDTSEIDDIIDKPYKKYKSPLHRSSLNESLDELEAYRKELELKDRTIVRLREENDDLKKKLREIHKHEKRQYLEGMKVGDELDRIASERGYMEDKVSAMQRSCKAVQEDLANERVKLSKVTNENDELKNKLLLAEGRIGELKDRIALTNDESGRHEALNRSLRSKLREFEDKSKSTEDWKTKYELSHDQSQEQLHVQREQIKDLEDRLHAQTSNCAKYQRKIDKLEVSLQEIGKRASRYLGIDSSSLLACSAEDIAVRIEEVLQERDLYHEKADVLSRSIESMDLESKASRETIMRLVSEVGREQKTSSKINHRLEEFESRYSSLSLIKDGLELESKQLKDRLEAASTALRAAERELEKKDARIASLDAALRANDLSRGQVLGLRKEIYRLLGDDVIDDEDEDIVREKLRAILKKYRELSEYSEELEEKVKTLSDQLEKQCELQHSALQRAAEAEDQLKDYGDRMGNLESELLATDTVKSTLKDEKVKYRNFCRKLASVINLSEFTEEVAFDDEDALLSRVEQLVNKELLSLGDRKVTLQNQLRKIKTLKQQLESKELQIDIMKKKLSTVREKASGQQHIEAEKEHTMERLRDSHGENRRLKRQIQDQKQIILELKSRLLSSSDLKSKVVEQSKTILDLETTIDRLSKAKARATKKFSSLKNEIDLQGTFHKDDKELTEGIAAQLQKDLRKIKQEMEIMRARENQLLEFRQTLARLLGLEVSTLPIPDYEIIARIEQLLKQTNTYNARNLSWNTALSNAYRAGQRAQTPY</sequence>
<evidence type="ECO:0000256" key="1">
    <source>
        <dbReference type="SAM" id="Coils"/>
    </source>
</evidence>
<gene>
    <name evidence="3" type="ORF">TRIADDRAFT_57212</name>
</gene>
<feature type="coiled-coil region" evidence="1">
    <location>
        <begin position="233"/>
        <end position="281"/>
    </location>
</feature>
<dbReference type="CTD" id="6754823"/>
<proteinExistence type="predicted"/>
<feature type="coiled-coil region" evidence="1">
    <location>
        <begin position="149"/>
        <end position="190"/>
    </location>
</feature>
<keyword evidence="4" id="KW-1185">Reference proteome</keyword>
<dbReference type="PhylomeDB" id="B3RYT9"/>
<dbReference type="PANTHER" id="PTHR18863:SF6">
    <property type="entry name" value="COILED-COIL DOMAIN-CONTAINING PROTEIN 170"/>
    <property type="match status" value="1"/>
</dbReference>
<dbReference type="HOGENOM" id="CLU_014559_0_0_1"/>
<dbReference type="SUPFAM" id="SSF57997">
    <property type="entry name" value="Tropomyosin"/>
    <property type="match status" value="1"/>
</dbReference>
<dbReference type="InParanoid" id="B3RYT9"/>
<feature type="coiled-coil region" evidence="1">
    <location>
        <begin position="582"/>
        <end position="619"/>
    </location>
</feature>
<accession>B3RYT9</accession>
<feature type="coiled-coil region" evidence="1">
    <location>
        <begin position="69"/>
        <end position="116"/>
    </location>
</feature>
<dbReference type="GeneID" id="6754823"/>